<evidence type="ECO:0000256" key="2">
    <source>
        <dbReference type="ARBA" id="ARBA00005426"/>
    </source>
</evidence>
<dbReference type="OrthoDB" id="9803224at2"/>
<sequence>MRSALKPATSSSSSPPWPVADPNDHIDVQLSATALSLQVCRDFVVHPSCGGLCFFEGTIRDLNLGATVTHLEFEAYAPMAVKEMTKIAVAARNDFGLHAVALHHRTGDLAIGETAVIIAVSSVHRKPAFEGCEFIIDELKKTVPIWKREYRADGSHWLNAHP</sequence>
<evidence type="ECO:0000256" key="3">
    <source>
        <dbReference type="ARBA" id="ARBA00011950"/>
    </source>
</evidence>
<evidence type="ECO:0000313" key="14">
    <source>
        <dbReference type="Proteomes" id="UP000308528"/>
    </source>
</evidence>
<evidence type="ECO:0000256" key="6">
    <source>
        <dbReference type="ARBA" id="ARBA00026066"/>
    </source>
</evidence>
<dbReference type="InterPro" id="IPR036563">
    <property type="entry name" value="MoaE_sf"/>
</dbReference>
<feature type="region of interest" description="Disordered" evidence="12">
    <location>
        <begin position="1"/>
        <end position="20"/>
    </location>
</feature>
<reference evidence="13 14" key="1">
    <citation type="submission" date="2019-04" db="EMBL/GenBank/DDBJ databases">
        <title>Lewinella litorea sp. nov., isolated from a marine sand.</title>
        <authorList>
            <person name="Yoon J.-H."/>
        </authorList>
    </citation>
    <scope>NUCLEOTIDE SEQUENCE [LARGE SCALE GENOMIC DNA]</scope>
    <source>
        <strain evidence="13 14">HSMS-39</strain>
    </source>
</reference>
<gene>
    <name evidence="13" type="ORF">E4021_04035</name>
</gene>
<evidence type="ECO:0000256" key="8">
    <source>
        <dbReference type="ARBA" id="ARBA00030407"/>
    </source>
</evidence>
<dbReference type="Proteomes" id="UP000308528">
    <property type="component" value="Unassembled WGS sequence"/>
</dbReference>
<evidence type="ECO:0000256" key="7">
    <source>
        <dbReference type="ARBA" id="ARBA00029745"/>
    </source>
</evidence>
<evidence type="ECO:0000256" key="10">
    <source>
        <dbReference type="ARBA" id="ARBA00032474"/>
    </source>
</evidence>
<dbReference type="EC" id="2.8.1.12" evidence="3"/>
<accession>A0A4S4NRE5</accession>
<feature type="compositionally biased region" description="Low complexity" evidence="12">
    <location>
        <begin position="1"/>
        <end position="14"/>
    </location>
</feature>
<comment type="subunit">
    <text evidence="6">Heterotetramer of 2 MoaD subunits and 2 MoaE subunits. Also stable as homodimer. The enzyme changes between these two forms during catalysis.</text>
</comment>
<evidence type="ECO:0000256" key="9">
    <source>
        <dbReference type="ARBA" id="ARBA00030781"/>
    </source>
</evidence>
<dbReference type="AlphaFoldDB" id="A0A4S4NRE5"/>
<comment type="catalytic activity">
    <reaction evidence="11">
        <text>2 [molybdopterin-synthase sulfur-carrier protein]-C-terminal-Gly-aminoethanethioate + cyclic pyranopterin phosphate + H2O = molybdopterin + 2 [molybdopterin-synthase sulfur-carrier protein]-C-terminal Gly-Gly + 2 H(+)</text>
        <dbReference type="Rhea" id="RHEA:26333"/>
        <dbReference type="Rhea" id="RHEA-COMP:12202"/>
        <dbReference type="Rhea" id="RHEA-COMP:19907"/>
        <dbReference type="ChEBI" id="CHEBI:15377"/>
        <dbReference type="ChEBI" id="CHEBI:15378"/>
        <dbReference type="ChEBI" id="CHEBI:58698"/>
        <dbReference type="ChEBI" id="CHEBI:59648"/>
        <dbReference type="ChEBI" id="CHEBI:90778"/>
        <dbReference type="ChEBI" id="CHEBI:232372"/>
        <dbReference type="EC" id="2.8.1.12"/>
    </reaction>
</comment>
<comment type="caution">
    <text evidence="13">The sequence shown here is derived from an EMBL/GenBank/DDBJ whole genome shotgun (WGS) entry which is preliminary data.</text>
</comment>
<evidence type="ECO:0000256" key="4">
    <source>
        <dbReference type="ARBA" id="ARBA00013858"/>
    </source>
</evidence>
<dbReference type="CDD" id="cd00756">
    <property type="entry name" value="MoaE"/>
    <property type="match status" value="1"/>
</dbReference>
<evidence type="ECO:0000256" key="11">
    <source>
        <dbReference type="ARBA" id="ARBA00049878"/>
    </source>
</evidence>
<proteinExistence type="inferred from homology"/>
<comment type="similarity">
    <text evidence="2">Belongs to the MoaE family.</text>
</comment>
<dbReference type="EMBL" id="SRSF01000001">
    <property type="protein sequence ID" value="THH41767.1"/>
    <property type="molecule type" value="Genomic_DNA"/>
</dbReference>
<dbReference type="SUPFAM" id="SSF54690">
    <property type="entry name" value="Molybdopterin synthase subunit MoaE"/>
    <property type="match status" value="1"/>
</dbReference>
<evidence type="ECO:0000256" key="1">
    <source>
        <dbReference type="ARBA" id="ARBA00005046"/>
    </source>
</evidence>
<dbReference type="GO" id="GO:0030366">
    <property type="term" value="F:molybdopterin synthase activity"/>
    <property type="evidence" value="ECO:0007669"/>
    <property type="project" value="UniProtKB-EC"/>
</dbReference>
<dbReference type="Pfam" id="PF02391">
    <property type="entry name" value="MoaE"/>
    <property type="match status" value="1"/>
</dbReference>
<evidence type="ECO:0000313" key="13">
    <source>
        <dbReference type="EMBL" id="THH41767.1"/>
    </source>
</evidence>
<dbReference type="GO" id="GO:0006777">
    <property type="term" value="P:Mo-molybdopterin cofactor biosynthetic process"/>
    <property type="evidence" value="ECO:0007669"/>
    <property type="project" value="UniProtKB-KW"/>
</dbReference>
<dbReference type="InterPro" id="IPR003448">
    <property type="entry name" value="Mopterin_biosynth_MoaE"/>
</dbReference>
<keyword evidence="14" id="KW-1185">Reference proteome</keyword>
<dbReference type="PANTHER" id="PTHR23404">
    <property type="entry name" value="MOLYBDOPTERIN SYNTHASE RELATED"/>
    <property type="match status" value="1"/>
</dbReference>
<dbReference type="Gene3D" id="3.90.1170.40">
    <property type="entry name" value="Molybdopterin biosynthesis MoaE subunit"/>
    <property type="match status" value="1"/>
</dbReference>
<protein>
    <recommendedName>
        <fullName evidence="4">Molybdopterin synthase catalytic subunit</fullName>
        <ecNumber evidence="3">2.8.1.12</ecNumber>
    </recommendedName>
    <alternativeName>
        <fullName evidence="9">MPT synthase subunit 2</fullName>
    </alternativeName>
    <alternativeName>
        <fullName evidence="7">Molybdenum cofactor biosynthesis protein E</fullName>
    </alternativeName>
    <alternativeName>
        <fullName evidence="8">Molybdopterin-converting factor large subunit</fullName>
    </alternativeName>
    <alternativeName>
        <fullName evidence="10">Molybdopterin-converting factor subunit 2</fullName>
    </alternativeName>
</protein>
<keyword evidence="5" id="KW-0501">Molybdenum cofactor biosynthesis</keyword>
<comment type="pathway">
    <text evidence="1">Cofactor biosynthesis; molybdopterin biosynthesis.</text>
</comment>
<evidence type="ECO:0000256" key="5">
    <source>
        <dbReference type="ARBA" id="ARBA00023150"/>
    </source>
</evidence>
<organism evidence="13 14">
    <name type="scientific">Neolewinella litorea</name>
    <dbReference type="NCBI Taxonomy" id="2562452"/>
    <lineage>
        <taxon>Bacteria</taxon>
        <taxon>Pseudomonadati</taxon>
        <taxon>Bacteroidota</taxon>
        <taxon>Saprospiria</taxon>
        <taxon>Saprospirales</taxon>
        <taxon>Lewinellaceae</taxon>
        <taxon>Neolewinella</taxon>
    </lineage>
</organism>
<evidence type="ECO:0000256" key="12">
    <source>
        <dbReference type="SAM" id="MobiDB-lite"/>
    </source>
</evidence>
<name>A0A4S4NRE5_9BACT</name>